<feature type="region of interest" description="Disordered" evidence="1">
    <location>
        <begin position="170"/>
        <end position="193"/>
    </location>
</feature>
<feature type="compositionally biased region" description="Acidic residues" evidence="1">
    <location>
        <begin position="265"/>
        <end position="279"/>
    </location>
</feature>
<dbReference type="AlphaFoldDB" id="A0A8H7VMK0"/>
<name>A0A8H7VMK0_9FUNG</name>
<comment type="caution">
    <text evidence="2">The sequence shown here is derived from an EMBL/GenBank/DDBJ whole genome shotgun (WGS) entry which is preliminary data.</text>
</comment>
<evidence type="ECO:0000256" key="1">
    <source>
        <dbReference type="SAM" id="MobiDB-lite"/>
    </source>
</evidence>
<proteinExistence type="predicted"/>
<keyword evidence="3" id="KW-1185">Reference proteome</keyword>
<evidence type="ECO:0000313" key="2">
    <source>
        <dbReference type="EMBL" id="KAG2221993.1"/>
    </source>
</evidence>
<protein>
    <submittedName>
        <fullName evidence="2">Uncharacterized protein</fullName>
    </submittedName>
</protein>
<feature type="region of interest" description="Disordered" evidence="1">
    <location>
        <begin position="261"/>
        <end position="299"/>
    </location>
</feature>
<evidence type="ECO:0000313" key="3">
    <source>
        <dbReference type="Proteomes" id="UP000646827"/>
    </source>
</evidence>
<accession>A0A8H7VMK0</accession>
<dbReference type="OrthoDB" id="2289822at2759"/>
<feature type="compositionally biased region" description="Basic and acidic residues" evidence="1">
    <location>
        <begin position="280"/>
        <end position="297"/>
    </location>
</feature>
<reference evidence="2 3" key="1">
    <citation type="submission" date="2020-12" db="EMBL/GenBank/DDBJ databases">
        <title>Metabolic potential, ecology and presence of endohyphal bacteria is reflected in genomic diversity of Mucoromycotina.</title>
        <authorList>
            <person name="Muszewska A."/>
            <person name="Okrasinska A."/>
            <person name="Steczkiewicz K."/>
            <person name="Drgas O."/>
            <person name="Orlowska M."/>
            <person name="Perlinska-Lenart U."/>
            <person name="Aleksandrzak-Piekarczyk T."/>
            <person name="Szatraj K."/>
            <person name="Zielenkiewicz U."/>
            <person name="Pilsyk S."/>
            <person name="Malc E."/>
            <person name="Mieczkowski P."/>
            <person name="Kruszewska J.S."/>
            <person name="Biernat P."/>
            <person name="Pawlowska J."/>
        </authorList>
    </citation>
    <scope>NUCLEOTIDE SEQUENCE [LARGE SCALE GENOMIC DNA]</scope>
    <source>
        <strain evidence="2 3">CBS 142.35</strain>
    </source>
</reference>
<feature type="compositionally biased region" description="Basic and acidic residues" evidence="1">
    <location>
        <begin position="177"/>
        <end position="193"/>
    </location>
</feature>
<dbReference type="EMBL" id="JAEPRB010000094">
    <property type="protein sequence ID" value="KAG2221993.1"/>
    <property type="molecule type" value="Genomic_DNA"/>
</dbReference>
<gene>
    <name evidence="2" type="ORF">INT45_006693</name>
</gene>
<sequence length="430" mass="48669">MVQLPLKEQLPLFVNDVGVHKMLKHHANWVSSATVKKSIFDDAVYKELLNNNIFTGEMYIPFLAFYVDDFEGPSKPKVLLDFLDPVLQELEGLCKYGMVVETEGQKIPLKAHLLFVGKNVPGVVKVVGHIGFQKSYKGCRFCTIKGVHQDSRMTFPPVFKSKILHESSSTNIGVSNEEQHSSNDSKDNREKQGVSEQLWNMIKGVYGKDDCPLYLSNVEQKRIESCIASSRHSPEIVLHRHPGMNTCNSLVDLAAVREQKRSELTDDNGDDSAENGSDFDIDKTDEHLPKRKTEPKKAVVVSRDNNSAQIWGPFAVDTINALNCRHFWAWKKCIYNRVNNDPDEYIEIESRKCEKLLALVELCTLIKGHGPWPYKTGGGSKIYVVIEEESIVDVAGRAKGNDTREYILVKKIPHSKKDIVIDYNLEFIPH</sequence>
<organism evidence="2 3">
    <name type="scientific">Circinella minor</name>
    <dbReference type="NCBI Taxonomy" id="1195481"/>
    <lineage>
        <taxon>Eukaryota</taxon>
        <taxon>Fungi</taxon>
        <taxon>Fungi incertae sedis</taxon>
        <taxon>Mucoromycota</taxon>
        <taxon>Mucoromycotina</taxon>
        <taxon>Mucoromycetes</taxon>
        <taxon>Mucorales</taxon>
        <taxon>Lichtheimiaceae</taxon>
        <taxon>Circinella</taxon>
    </lineage>
</organism>
<dbReference type="Proteomes" id="UP000646827">
    <property type="component" value="Unassembled WGS sequence"/>
</dbReference>